<proteinExistence type="predicted"/>
<sequence length="603" mass="67479">MATIFSDTSLTVPNRRRPPLTAAPPRIVRLRCGARDPDLASNRAAWYGSEPLGIVASLFWSLPTAEVPGNDVGAVVIGSDGCDRGAVVDAIKEDAKISRSNLLMFTFPVIFLACLACVYLHLSTKKVYEARQSRKKSWKRVDCVKMLKRAVFVKGPLGIVSRTELSFLVMFVVLLIWSLSVYLHNSFAAITPLVAAKEGETMWEARLESAGVLLGVVGNIGLAFLFFPVTRGSSLLAFFGLTSESSIKYHIWLGHVVMTLFSTHGLCLIIYWSATHQISQMAEWAKTGISNVAGEIALLFGLVLWSTTFPQIRRKMFELFYYTHHLYLLFMLFFVLHVGISYACMMLPGFYLFLVDRYLRFLQSRSRARLISSRILPCDVIELNLAKTPGLMYNPTSIVFVNIPAVSKWQWHPFTISSDSSLEQDKLSVVIKKEGSWSGKLCEILSSSQIDRLEVAIEGPYGPVSTHFLRHEKLVMVSGGSGITPFISMVRRFIFMSMTSKSVTPELVLICAFKNSQDLSMLDLLLPMSDSLDLSNLRLKIDAYVTREKGITTEHSGKTRTLWFQPKETDKTLSAVFGPRSWLWLSAIISVSFLMFLIIIGII</sequence>
<protein>
    <submittedName>
        <fullName evidence="1">Uncharacterized protein</fullName>
    </submittedName>
</protein>
<dbReference type="Proteomes" id="UP001057402">
    <property type="component" value="Chromosome 6"/>
</dbReference>
<organism evidence="1 2">
    <name type="scientific">Melastoma candidum</name>
    <dbReference type="NCBI Taxonomy" id="119954"/>
    <lineage>
        <taxon>Eukaryota</taxon>
        <taxon>Viridiplantae</taxon>
        <taxon>Streptophyta</taxon>
        <taxon>Embryophyta</taxon>
        <taxon>Tracheophyta</taxon>
        <taxon>Spermatophyta</taxon>
        <taxon>Magnoliopsida</taxon>
        <taxon>eudicotyledons</taxon>
        <taxon>Gunneridae</taxon>
        <taxon>Pentapetalae</taxon>
        <taxon>rosids</taxon>
        <taxon>malvids</taxon>
        <taxon>Myrtales</taxon>
        <taxon>Melastomataceae</taxon>
        <taxon>Melastomatoideae</taxon>
        <taxon>Melastomateae</taxon>
        <taxon>Melastoma</taxon>
    </lineage>
</organism>
<accession>A0ACB9QM32</accession>
<comment type="caution">
    <text evidence="1">The sequence shown here is derived from an EMBL/GenBank/DDBJ whole genome shotgun (WGS) entry which is preliminary data.</text>
</comment>
<gene>
    <name evidence="1" type="ORF">MLD38_020773</name>
</gene>
<evidence type="ECO:0000313" key="1">
    <source>
        <dbReference type="EMBL" id="KAI4364718.1"/>
    </source>
</evidence>
<reference evidence="2" key="1">
    <citation type="journal article" date="2023" name="Front. Plant Sci.">
        <title>Chromosomal-level genome assembly of Melastoma candidum provides insights into trichome evolution.</title>
        <authorList>
            <person name="Zhong Y."/>
            <person name="Wu W."/>
            <person name="Sun C."/>
            <person name="Zou P."/>
            <person name="Liu Y."/>
            <person name="Dai S."/>
            <person name="Zhou R."/>
        </authorList>
    </citation>
    <scope>NUCLEOTIDE SEQUENCE [LARGE SCALE GENOMIC DNA]</scope>
</reference>
<name>A0ACB9QM32_9MYRT</name>
<evidence type="ECO:0000313" key="2">
    <source>
        <dbReference type="Proteomes" id="UP001057402"/>
    </source>
</evidence>
<dbReference type="EMBL" id="CM042885">
    <property type="protein sequence ID" value="KAI4364718.1"/>
    <property type="molecule type" value="Genomic_DNA"/>
</dbReference>
<keyword evidence="2" id="KW-1185">Reference proteome</keyword>